<protein>
    <submittedName>
        <fullName evidence="1">Uncharacterized protein</fullName>
    </submittedName>
</protein>
<name>A0A7D9JJW2_PARCT</name>
<dbReference type="AlphaFoldDB" id="A0A7D9JJW2"/>
<reference evidence="1" key="1">
    <citation type="submission" date="2020-04" db="EMBL/GenBank/DDBJ databases">
        <authorList>
            <person name="Alioto T."/>
            <person name="Alioto T."/>
            <person name="Gomez Garrido J."/>
        </authorList>
    </citation>
    <scope>NUCLEOTIDE SEQUENCE</scope>
    <source>
        <strain evidence="1">A484AB</strain>
    </source>
</reference>
<keyword evidence="2" id="KW-1185">Reference proteome</keyword>
<organism evidence="1 2">
    <name type="scientific">Paramuricea clavata</name>
    <name type="common">Red gorgonian</name>
    <name type="synonym">Violescent sea-whip</name>
    <dbReference type="NCBI Taxonomy" id="317549"/>
    <lineage>
        <taxon>Eukaryota</taxon>
        <taxon>Metazoa</taxon>
        <taxon>Cnidaria</taxon>
        <taxon>Anthozoa</taxon>
        <taxon>Octocorallia</taxon>
        <taxon>Malacalcyonacea</taxon>
        <taxon>Plexauridae</taxon>
        <taxon>Paramuricea</taxon>
    </lineage>
</organism>
<dbReference type="OrthoDB" id="5981652at2759"/>
<dbReference type="Proteomes" id="UP001152795">
    <property type="component" value="Unassembled WGS sequence"/>
</dbReference>
<dbReference type="PANTHER" id="PTHR33845:SF1">
    <property type="entry name" value="C2H2-TYPE DOMAIN-CONTAINING PROTEIN"/>
    <property type="match status" value="1"/>
</dbReference>
<dbReference type="EMBL" id="CACRXK020016812">
    <property type="protein sequence ID" value="CAB4030367.1"/>
    <property type="molecule type" value="Genomic_DNA"/>
</dbReference>
<evidence type="ECO:0000313" key="2">
    <source>
        <dbReference type="Proteomes" id="UP001152795"/>
    </source>
</evidence>
<evidence type="ECO:0000313" key="1">
    <source>
        <dbReference type="EMBL" id="CAB4030367.1"/>
    </source>
</evidence>
<gene>
    <name evidence="1" type="ORF">PACLA_8A021881</name>
</gene>
<accession>A0A7D9JJW2</accession>
<comment type="caution">
    <text evidence="1">The sequence shown here is derived from an EMBL/GenBank/DDBJ whole genome shotgun (WGS) entry which is preliminary data.</text>
</comment>
<dbReference type="PANTHER" id="PTHR33845">
    <property type="entry name" value="C2H2-TYPE DOMAIN-CONTAINING PROTEIN"/>
    <property type="match status" value="1"/>
</dbReference>
<proteinExistence type="predicted"/>
<sequence length="155" mass="17741">MKFIPRKYRESQKDWFGKRRISWHITVATRRASDPKQLEMMTFTHIFQSCSQDSYAVLAIMSDVVGKLKKIMPHLKTIFYRQDNAGCYRSEPTIVGVSLVSKLHGVTIKRMDFSDLQGGKGACDIKTANIKTHMKVHQNQGNDIEAAHQMVNAIR</sequence>